<evidence type="ECO:0000313" key="21">
    <source>
        <dbReference type="Proteomes" id="UP000295515"/>
    </source>
</evidence>
<feature type="domain" description="Peptidase S11 D-Ala-D-Ala carboxypeptidase A C-terminal" evidence="19">
    <location>
        <begin position="308"/>
        <end position="365"/>
    </location>
</feature>
<dbReference type="PRINTS" id="PR00725">
    <property type="entry name" value="DADACBPTASE1"/>
</dbReference>
<evidence type="ECO:0000256" key="7">
    <source>
        <dbReference type="ARBA" id="ARBA00022729"/>
    </source>
</evidence>
<evidence type="ECO:0000256" key="5">
    <source>
        <dbReference type="ARBA" id="ARBA00022645"/>
    </source>
</evidence>
<dbReference type="SUPFAM" id="SSF69189">
    <property type="entry name" value="Penicillin-binding protein associated domain"/>
    <property type="match status" value="1"/>
</dbReference>
<dbReference type="RefSeq" id="WP_066445317.1">
    <property type="nucleotide sequence ID" value="NZ_JANKBF010000011.1"/>
</dbReference>
<reference evidence="20 21" key="1">
    <citation type="submission" date="2019-03" db="EMBL/GenBank/DDBJ databases">
        <title>Genomic Encyclopedia of Type Strains, Phase IV (KMG-IV): sequencing the most valuable type-strain genomes for metagenomic binning, comparative biology and taxonomic classification.</title>
        <authorList>
            <person name="Goeker M."/>
        </authorList>
    </citation>
    <scope>NUCLEOTIDE SEQUENCE [LARGE SCALE GENOMIC DNA]</scope>
    <source>
        <strain evidence="20 21">DSM 29487</strain>
    </source>
</reference>
<evidence type="ECO:0000256" key="13">
    <source>
        <dbReference type="PIRSR" id="PIRSR618044-1"/>
    </source>
</evidence>
<keyword evidence="7 17" id="KW-0732">Signal</keyword>
<comment type="similarity">
    <text evidence="3 15">Belongs to the peptidase S11 family.</text>
</comment>
<evidence type="ECO:0000256" key="10">
    <source>
        <dbReference type="ARBA" id="ARBA00022984"/>
    </source>
</evidence>
<dbReference type="GO" id="GO:0006508">
    <property type="term" value="P:proteolysis"/>
    <property type="evidence" value="ECO:0007669"/>
    <property type="project" value="UniProtKB-KW"/>
</dbReference>
<keyword evidence="8" id="KW-0378">Hydrolase</keyword>
<dbReference type="InterPro" id="IPR018044">
    <property type="entry name" value="Peptidase_S11"/>
</dbReference>
<dbReference type="Pfam" id="PF00768">
    <property type="entry name" value="Peptidase_S11"/>
    <property type="match status" value="1"/>
</dbReference>
<dbReference type="SUPFAM" id="SSF56601">
    <property type="entry name" value="beta-lactamase/transpeptidase-like"/>
    <property type="match status" value="1"/>
</dbReference>
<dbReference type="GeneID" id="98915415"/>
<evidence type="ECO:0000259" key="18">
    <source>
        <dbReference type="Pfam" id="PF00768"/>
    </source>
</evidence>
<evidence type="ECO:0000256" key="4">
    <source>
        <dbReference type="ARBA" id="ARBA00012448"/>
    </source>
</evidence>
<evidence type="ECO:0000256" key="11">
    <source>
        <dbReference type="ARBA" id="ARBA00023316"/>
    </source>
</evidence>
<evidence type="ECO:0000256" key="3">
    <source>
        <dbReference type="ARBA" id="ARBA00007164"/>
    </source>
</evidence>
<evidence type="ECO:0000256" key="1">
    <source>
        <dbReference type="ARBA" id="ARBA00003217"/>
    </source>
</evidence>
<evidence type="ECO:0000256" key="15">
    <source>
        <dbReference type="RuleBase" id="RU004016"/>
    </source>
</evidence>
<dbReference type="InterPro" id="IPR012338">
    <property type="entry name" value="Beta-lactam/transpept-like"/>
</dbReference>
<feature type="chain" id="PRO_5020596732" description="serine-type D-Ala-D-Ala carboxypeptidase" evidence="17">
    <location>
        <begin position="23"/>
        <end position="400"/>
    </location>
</feature>
<keyword evidence="11" id="KW-0961">Cell wall biogenesis/degradation</keyword>
<dbReference type="GO" id="GO:0009252">
    <property type="term" value="P:peptidoglycan biosynthetic process"/>
    <property type="evidence" value="ECO:0007669"/>
    <property type="project" value="UniProtKB-UniPathway"/>
</dbReference>
<evidence type="ECO:0000313" key="20">
    <source>
        <dbReference type="EMBL" id="TCV99338.1"/>
    </source>
</evidence>
<sequence>MKKIASLLCLFILFVTIQPVQAKEIQLFSKYYYLYDRSNEMVYLDEKSDEKIYPASMTKILTVSLALDKIPDIHQKVTITSQDIDGLLALQATTAGFYVGEQVTYEDLLYGALLPSGADACLALSRLTYGSTKQMVAAMNQKVKSLGLTHSHFQNVTGLHDENHYTTVKDMAQILNHALSNKEFVKVFNAREYTSSSNHHWISSLQRGKEYKGIDISHIDGGKSGFTDEAQLTFASTMTIDHHQLILVTAYAKGQHSQNHVKDAVHVCDYMTKNFHEIVLYKKDETIQDYWIFPSFQFQYHYPAYQHISLLVSRDISKKDLKFEVEGKNYLLLPQHKNQQIGKLKVQYQQKTIYEYPLILTHDIQSSMMDTIGIYGILICIPVALVGIIVIIKRKKDKHD</sequence>
<dbReference type="GO" id="GO:0071555">
    <property type="term" value="P:cell wall organization"/>
    <property type="evidence" value="ECO:0007669"/>
    <property type="project" value="UniProtKB-KW"/>
</dbReference>
<dbReference type="InterPro" id="IPR015956">
    <property type="entry name" value="Peniciliin-bd_prot_C_sf"/>
</dbReference>
<keyword evidence="16" id="KW-0812">Transmembrane</keyword>
<dbReference type="Gene3D" id="2.60.410.10">
    <property type="entry name" value="D-Ala-D-Ala carboxypeptidase, C-terminal domain"/>
    <property type="match status" value="1"/>
</dbReference>
<dbReference type="PANTHER" id="PTHR21581:SF6">
    <property type="entry name" value="TRAFFICKING PROTEIN PARTICLE COMPLEX SUBUNIT 12"/>
    <property type="match status" value="1"/>
</dbReference>
<comment type="caution">
    <text evidence="20">The sequence shown here is derived from an EMBL/GenBank/DDBJ whole genome shotgun (WGS) entry which is preliminary data.</text>
</comment>
<comment type="function">
    <text evidence="1">Removes C-terminal D-alanyl residues from sugar-peptide cell wall precursors.</text>
</comment>
<dbReference type="InterPro" id="IPR012907">
    <property type="entry name" value="Peptidase_S11_C"/>
</dbReference>
<keyword evidence="10" id="KW-0573">Peptidoglycan synthesis</keyword>
<dbReference type="EC" id="3.4.16.4" evidence="4"/>
<dbReference type="UniPathway" id="UPA00219"/>
<keyword evidence="9" id="KW-0133">Cell shape</keyword>
<dbReference type="AlphaFoldDB" id="A0A4V2W5E7"/>
<proteinExistence type="inferred from homology"/>
<feature type="signal peptide" evidence="17">
    <location>
        <begin position="1"/>
        <end position="22"/>
    </location>
</feature>
<evidence type="ECO:0000256" key="17">
    <source>
        <dbReference type="SAM" id="SignalP"/>
    </source>
</evidence>
<evidence type="ECO:0000256" key="8">
    <source>
        <dbReference type="ARBA" id="ARBA00022801"/>
    </source>
</evidence>
<evidence type="ECO:0000256" key="12">
    <source>
        <dbReference type="ARBA" id="ARBA00034000"/>
    </source>
</evidence>
<dbReference type="GO" id="GO:0009002">
    <property type="term" value="F:serine-type D-Ala-D-Ala carboxypeptidase activity"/>
    <property type="evidence" value="ECO:0007669"/>
    <property type="project" value="UniProtKB-EC"/>
</dbReference>
<name>A0A4V2W5E7_9FIRM</name>
<keyword evidence="5 20" id="KW-0121">Carboxypeptidase</keyword>
<keyword evidence="16" id="KW-1133">Transmembrane helix</keyword>
<keyword evidence="16" id="KW-0472">Membrane</keyword>
<dbReference type="EMBL" id="SMCQ01000010">
    <property type="protein sequence ID" value="TCV99338.1"/>
    <property type="molecule type" value="Genomic_DNA"/>
</dbReference>
<evidence type="ECO:0000256" key="2">
    <source>
        <dbReference type="ARBA" id="ARBA00004752"/>
    </source>
</evidence>
<dbReference type="GO" id="GO:0008360">
    <property type="term" value="P:regulation of cell shape"/>
    <property type="evidence" value="ECO:0007669"/>
    <property type="project" value="UniProtKB-KW"/>
</dbReference>
<feature type="binding site" evidence="14">
    <location>
        <position position="223"/>
    </location>
    <ligand>
        <name>substrate</name>
    </ligand>
</feature>
<dbReference type="Gene3D" id="3.40.710.10">
    <property type="entry name" value="DD-peptidase/beta-lactamase superfamily"/>
    <property type="match status" value="1"/>
</dbReference>
<organism evidence="20 21">
    <name type="scientific">Longibaculum muris</name>
    <dbReference type="NCBI Taxonomy" id="1796628"/>
    <lineage>
        <taxon>Bacteria</taxon>
        <taxon>Bacillati</taxon>
        <taxon>Bacillota</taxon>
        <taxon>Erysipelotrichia</taxon>
        <taxon>Erysipelotrichales</taxon>
        <taxon>Coprobacillaceae</taxon>
        <taxon>Longibaculum</taxon>
    </lineage>
</organism>
<dbReference type="Pfam" id="PF07943">
    <property type="entry name" value="PBP5_C"/>
    <property type="match status" value="1"/>
</dbReference>
<keyword evidence="21" id="KW-1185">Reference proteome</keyword>
<gene>
    <name evidence="20" type="ORF">EDD60_11029</name>
</gene>
<protein>
    <recommendedName>
        <fullName evidence="4">serine-type D-Ala-D-Ala carboxypeptidase</fullName>
        <ecNumber evidence="4">3.4.16.4</ecNumber>
    </recommendedName>
</protein>
<evidence type="ECO:0000256" key="6">
    <source>
        <dbReference type="ARBA" id="ARBA00022670"/>
    </source>
</evidence>
<evidence type="ECO:0000256" key="16">
    <source>
        <dbReference type="SAM" id="Phobius"/>
    </source>
</evidence>
<feature type="domain" description="Peptidase S11 D-alanyl-D-alanine carboxypeptidase A N-terminal" evidence="18">
    <location>
        <begin position="22"/>
        <end position="250"/>
    </location>
</feature>
<feature type="active site" description="Acyl-ester intermediate" evidence="13">
    <location>
        <position position="56"/>
    </location>
</feature>
<dbReference type="InterPro" id="IPR001967">
    <property type="entry name" value="Peptidase_S11_N"/>
</dbReference>
<evidence type="ECO:0000259" key="19">
    <source>
        <dbReference type="Pfam" id="PF07943"/>
    </source>
</evidence>
<evidence type="ECO:0000256" key="9">
    <source>
        <dbReference type="ARBA" id="ARBA00022960"/>
    </source>
</evidence>
<comment type="catalytic activity">
    <reaction evidence="12">
        <text>Preferential cleavage: (Ac)2-L-Lys-D-Ala-|-D-Ala. Also transpeptidation of peptidyl-alanyl moieties that are N-acyl substituents of D-alanine.</text>
        <dbReference type="EC" id="3.4.16.4"/>
    </reaction>
</comment>
<comment type="pathway">
    <text evidence="2">Cell wall biogenesis; peptidoglycan biosynthesis.</text>
</comment>
<feature type="transmembrane region" description="Helical" evidence="16">
    <location>
        <begin position="372"/>
        <end position="392"/>
    </location>
</feature>
<accession>A0A4V2W5E7</accession>
<keyword evidence="6" id="KW-0645">Protease</keyword>
<evidence type="ECO:0000256" key="14">
    <source>
        <dbReference type="PIRSR" id="PIRSR618044-2"/>
    </source>
</evidence>
<dbReference type="PANTHER" id="PTHR21581">
    <property type="entry name" value="D-ALANYL-D-ALANINE CARBOXYPEPTIDASE"/>
    <property type="match status" value="1"/>
</dbReference>
<feature type="active site" evidence="13">
    <location>
        <position position="116"/>
    </location>
</feature>
<dbReference type="InterPro" id="IPR037167">
    <property type="entry name" value="Peptidase_S11_C_sf"/>
</dbReference>
<feature type="active site" description="Proton acceptor" evidence="13">
    <location>
        <position position="59"/>
    </location>
</feature>
<dbReference type="Proteomes" id="UP000295515">
    <property type="component" value="Unassembled WGS sequence"/>
</dbReference>